<dbReference type="VEuPathDB" id="ToxoDB:ENH_00052570"/>
<dbReference type="PANTHER" id="PTHR21683">
    <property type="entry name" value="COILED-COIL DOMAIN-CONTAINING PROTEIN 42 LIKE-2-LIKE-RELATED"/>
    <property type="match status" value="1"/>
</dbReference>
<dbReference type="AlphaFoldDB" id="U6MVU5"/>
<reference evidence="4" key="1">
    <citation type="submission" date="2013-10" db="EMBL/GenBank/DDBJ databases">
        <title>Genomic analysis of the causative agents of coccidiosis in chickens.</title>
        <authorList>
            <person name="Reid A.J."/>
            <person name="Blake D."/>
            <person name="Billington K."/>
            <person name="Browne H."/>
            <person name="Dunn M."/>
            <person name="Hung S."/>
            <person name="Kawahara F."/>
            <person name="Miranda-Saavedra D."/>
            <person name="Mourier T."/>
            <person name="Nagra H."/>
            <person name="Otto T.D."/>
            <person name="Rawlings N."/>
            <person name="Sanchez A."/>
            <person name="Sanders M."/>
            <person name="Subramaniam C."/>
            <person name="Tay Y."/>
            <person name="Dear P."/>
            <person name="Doerig C."/>
            <person name="Gruber A."/>
            <person name="Parkinson J."/>
            <person name="Shirley M."/>
            <person name="Wan K.L."/>
            <person name="Berriman M."/>
            <person name="Tomley F."/>
            <person name="Pain A."/>
        </authorList>
    </citation>
    <scope>NUCLEOTIDE SEQUENCE [LARGE SCALE GENOMIC DNA]</scope>
    <source>
        <strain evidence="4">Houghton</strain>
    </source>
</reference>
<feature type="coiled-coil region" evidence="2">
    <location>
        <begin position="236"/>
        <end position="270"/>
    </location>
</feature>
<proteinExistence type="predicted"/>
<dbReference type="GO" id="GO:0005856">
    <property type="term" value="C:cytoskeleton"/>
    <property type="evidence" value="ECO:0007669"/>
    <property type="project" value="UniProtKB-ARBA"/>
</dbReference>
<evidence type="ECO:0000259" key="3">
    <source>
        <dbReference type="Pfam" id="PF13863"/>
    </source>
</evidence>
<evidence type="ECO:0000256" key="2">
    <source>
        <dbReference type="SAM" id="Coils"/>
    </source>
</evidence>
<dbReference type="PANTHER" id="PTHR21683:SF3">
    <property type="entry name" value="CILIA AND FLAGELLA ASSOCIATED PROTEIN 100"/>
    <property type="match status" value="1"/>
</dbReference>
<dbReference type="RefSeq" id="XP_013436859.1">
    <property type="nucleotide sequence ID" value="XM_013581405.1"/>
</dbReference>
<sequence>MLTRDAQKFDEFLRSSDAAAHEAIRKADEAARAAHEKAVAVRQLRQKLDATKARVASNREKIEEYSRYRSFLEHITPQDWIKEQEERSKERVQKKKEQWVQNQLQQQQLQYTADIETIDEDLREKIQELEKKKFRGAKAGASTRKEMEERAEKKKMELYGKLKTAADLENMFDAEKLAVTGIDLYFKDPQEPLRLFQELEEENLFLIQNAHEAAIVSHLGRQTELETMEKRFDETRAEMGARLEGLEAVIAQLQRQLQQQRDKCMQHKGALPIPFYNFIPRYHSVQLLHRFIVVLHARAHDARARVEYRNQACKSYAVHGVMF</sequence>
<accession>U6MVU5</accession>
<reference evidence="4" key="2">
    <citation type="submission" date="2013-10" db="EMBL/GenBank/DDBJ databases">
        <authorList>
            <person name="Aslett M."/>
        </authorList>
    </citation>
    <scope>NUCLEOTIDE SEQUENCE [LARGE SCALE GENOMIC DNA]</scope>
    <source>
        <strain evidence="4">Houghton</strain>
    </source>
</reference>
<feature type="domain" description="DUF4200" evidence="3">
    <location>
        <begin position="2"/>
        <end position="77"/>
    </location>
</feature>
<dbReference type="InterPro" id="IPR051147">
    <property type="entry name" value="CFAP_domain-containing"/>
</dbReference>
<name>U6MVU5_9EIME</name>
<dbReference type="GeneID" id="25475404"/>
<dbReference type="EMBL" id="HG725537">
    <property type="protein sequence ID" value="CDJ68392.1"/>
    <property type="molecule type" value="Genomic_DNA"/>
</dbReference>
<dbReference type="InterPro" id="IPR025252">
    <property type="entry name" value="DUF4200"/>
</dbReference>
<feature type="coiled-coil region" evidence="2">
    <location>
        <begin position="41"/>
        <end position="132"/>
    </location>
</feature>
<dbReference type="Proteomes" id="UP000030754">
    <property type="component" value="Unassembled WGS sequence"/>
</dbReference>
<dbReference type="Pfam" id="PF13863">
    <property type="entry name" value="DUF4200"/>
    <property type="match status" value="1"/>
</dbReference>
<evidence type="ECO:0000313" key="5">
    <source>
        <dbReference type="Proteomes" id="UP000030754"/>
    </source>
</evidence>
<organism evidence="4 5">
    <name type="scientific">Eimeria necatrix</name>
    <dbReference type="NCBI Taxonomy" id="51315"/>
    <lineage>
        <taxon>Eukaryota</taxon>
        <taxon>Sar</taxon>
        <taxon>Alveolata</taxon>
        <taxon>Apicomplexa</taxon>
        <taxon>Conoidasida</taxon>
        <taxon>Coccidia</taxon>
        <taxon>Eucoccidiorida</taxon>
        <taxon>Eimeriorina</taxon>
        <taxon>Eimeriidae</taxon>
        <taxon>Eimeria</taxon>
    </lineage>
</organism>
<keyword evidence="1 2" id="KW-0175">Coiled coil</keyword>
<keyword evidence="5" id="KW-1185">Reference proteome</keyword>
<evidence type="ECO:0000313" key="4">
    <source>
        <dbReference type="EMBL" id="CDJ68392.1"/>
    </source>
</evidence>
<dbReference type="OrthoDB" id="10264063at2759"/>
<gene>
    <name evidence="4" type="ORF">ENH_00052570</name>
</gene>
<evidence type="ECO:0000256" key="1">
    <source>
        <dbReference type="ARBA" id="ARBA00023054"/>
    </source>
</evidence>
<protein>
    <recommendedName>
        <fullName evidence="3">DUF4200 domain-containing protein</fullName>
    </recommendedName>
</protein>